<proteinExistence type="predicted"/>
<keyword evidence="1" id="KW-0732">Signal</keyword>
<gene>
    <name evidence="2" type="ORF">TSPGSL018_11326</name>
</gene>
<evidence type="ECO:0000256" key="1">
    <source>
        <dbReference type="SAM" id="SignalP"/>
    </source>
</evidence>
<dbReference type="SUPFAM" id="SSF52266">
    <property type="entry name" value="SGNH hydrolase"/>
    <property type="match status" value="1"/>
</dbReference>
<dbReference type="Gene3D" id="3.40.50.1110">
    <property type="entry name" value="SGNH hydrolase"/>
    <property type="match status" value="1"/>
</dbReference>
<evidence type="ECO:0000313" key="2">
    <source>
        <dbReference type="EMBL" id="JAC79985.1"/>
    </source>
</evidence>
<name>A0A061SAR7_9CHLO</name>
<feature type="chain" id="PRO_5030002256" description="SGNH hydrolase-type esterase domain-containing protein" evidence="1">
    <location>
        <begin position="25"/>
        <end position="348"/>
    </location>
</feature>
<accession>A0A061SAR7</accession>
<reference evidence="2" key="1">
    <citation type="submission" date="2014-05" db="EMBL/GenBank/DDBJ databases">
        <title>The transcriptome of the halophilic microalga Tetraselmis sp. GSL018 isolated from the Great Salt Lake, Utah.</title>
        <authorList>
            <person name="Jinkerson R.E."/>
            <person name="D'Adamo S."/>
            <person name="Posewitz M.C."/>
        </authorList>
    </citation>
    <scope>NUCLEOTIDE SEQUENCE</scope>
    <source>
        <strain evidence="2">GSL018</strain>
    </source>
</reference>
<dbReference type="InterPro" id="IPR036514">
    <property type="entry name" value="SGNH_hydro_sf"/>
</dbReference>
<feature type="signal peptide" evidence="1">
    <location>
        <begin position="1"/>
        <end position="24"/>
    </location>
</feature>
<dbReference type="EMBL" id="GBEZ01005302">
    <property type="protein sequence ID" value="JAC79985.1"/>
    <property type="molecule type" value="Transcribed_RNA"/>
</dbReference>
<organism evidence="2">
    <name type="scientific">Tetraselmis sp. GSL018</name>
    <dbReference type="NCBI Taxonomy" id="582737"/>
    <lineage>
        <taxon>Eukaryota</taxon>
        <taxon>Viridiplantae</taxon>
        <taxon>Chlorophyta</taxon>
        <taxon>core chlorophytes</taxon>
        <taxon>Chlorodendrophyceae</taxon>
        <taxon>Chlorodendrales</taxon>
        <taxon>Chlorodendraceae</taxon>
        <taxon>Tetraselmis</taxon>
    </lineage>
</organism>
<evidence type="ECO:0008006" key="3">
    <source>
        <dbReference type="Google" id="ProtNLM"/>
    </source>
</evidence>
<protein>
    <recommendedName>
        <fullName evidence="3">SGNH hydrolase-type esterase domain-containing protein</fullName>
    </recommendedName>
</protein>
<dbReference type="AlphaFoldDB" id="A0A061SAR7"/>
<sequence>MTLVSRKPTTRACLAARFLRLALCVSLSFLAQSAVKTKKARKCEFGQEPGFWNVDKYVLFNETCTLQPILRAILAAQRKQASVPTSQKARVLSIGDSIDRKLISVLTEEVGQEMEYYAPMKYKTLPSGRQKPEQTGKDARVTVGPVEFANFFIFGAGDANYFSLFSEAAAIPALHNTTTERVCVDAPLYTKSFMPQGPDMLILASNFWDVARWWEQGYALSPEENLREQIVDRYLSDVERLMDNAKKCFPGASVYCWRTHPNLATDNRNKHYASKRPHVVAALNQAGREAASRKGWCLLDFDQMVEGHANERLWVPDGLHPGGFVMMQYANVVLNTLYQAKQWEVPRD</sequence>